<organism evidence="1 2">
    <name type="scientific">Caenorhabditis auriculariae</name>
    <dbReference type="NCBI Taxonomy" id="2777116"/>
    <lineage>
        <taxon>Eukaryota</taxon>
        <taxon>Metazoa</taxon>
        <taxon>Ecdysozoa</taxon>
        <taxon>Nematoda</taxon>
        <taxon>Chromadorea</taxon>
        <taxon>Rhabditida</taxon>
        <taxon>Rhabditina</taxon>
        <taxon>Rhabditomorpha</taxon>
        <taxon>Rhabditoidea</taxon>
        <taxon>Rhabditidae</taxon>
        <taxon>Peloderinae</taxon>
        <taxon>Caenorhabditis</taxon>
    </lineage>
</organism>
<dbReference type="EMBL" id="CAJGYM010000055">
    <property type="protein sequence ID" value="CAD6195460.1"/>
    <property type="molecule type" value="Genomic_DNA"/>
</dbReference>
<dbReference type="AlphaFoldDB" id="A0A8S1HQV0"/>
<accession>A0A8S1HQV0</accession>
<protein>
    <submittedName>
        <fullName evidence="1">Uncharacterized protein</fullName>
    </submittedName>
</protein>
<dbReference type="Proteomes" id="UP000835052">
    <property type="component" value="Unassembled WGS sequence"/>
</dbReference>
<name>A0A8S1HQV0_9PELO</name>
<proteinExistence type="predicted"/>
<reference evidence="1" key="1">
    <citation type="submission" date="2020-10" db="EMBL/GenBank/DDBJ databases">
        <authorList>
            <person name="Kikuchi T."/>
        </authorList>
    </citation>
    <scope>NUCLEOTIDE SEQUENCE</scope>
    <source>
        <strain evidence="1">NKZ352</strain>
    </source>
</reference>
<keyword evidence="2" id="KW-1185">Reference proteome</keyword>
<evidence type="ECO:0000313" key="1">
    <source>
        <dbReference type="EMBL" id="CAD6195460.1"/>
    </source>
</evidence>
<comment type="caution">
    <text evidence="1">The sequence shown here is derived from an EMBL/GenBank/DDBJ whole genome shotgun (WGS) entry which is preliminary data.</text>
</comment>
<sequence>MDRYRKFNSSVPKRSINLLETRLYQPKKVAVVRKKRKMAEVVDEYLTERGGGGGRLTAIQLEEERGEPCMSNGRGGGHFLSVCSSRIVCQFVFRGPLSILSQRAGEPNICRAEGESSFTAMAPS</sequence>
<evidence type="ECO:0000313" key="2">
    <source>
        <dbReference type="Proteomes" id="UP000835052"/>
    </source>
</evidence>
<gene>
    <name evidence="1" type="ORF">CAUJ_LOCUS11379</name>
</gene>